<keyword evidence="4" id="KW-1185">Reference proteome</keyword>
<dbReference type="GeneID" id="39576636"/>
<protein>
    <recommendedName>
        <fullName evidence="2">CBM21 domain-containing protein</fullName>
    </recommendedName>
</protein>
<evidence type="ECO:0000256" key="1">
    <source>
        <dbReference type="SAM" id="MobiDB-lite"/>
    </source>
</evidence>
<dbReference type="InterPro" id="IPR050782">
    <property type="entry name" value="PP1_regulatory_subunit_3"/>
</dbReference>
<feature type="compositionally biased region" description="Polar residues" evidence="1">
    <location>
        <begin position="139"/>
        <end position="154"/>
    </location>
</feature>
<proteinExistence type="predicted"/>
<dbReference type="Proteomes" id="UP000272025">
    <property type="component" value="Unassembled WGS sequence"/>
</dbReference>
<dbReference type="AlphaFoldDB" id="A0A3N2PUT0"/>
<dbReference type="Gene3D" id="2.60.40.2440">
    <property type="entry name" value="Carbohydrate binding type-21 domain"/>
    <property type="match status" value="1"/>
</dbReference>
<feature type="region of interest" description="Disordered" evidence="1">
    <location>
        <begin position="533"/>
        <end position="587"/>
    </location>
</feature>
<feature type="region of interest" description="Disordered" evidence="1">
    <location>
        <begin position="419"/>
        <end position="510"/>
    </location>
</feature>
<feature type="compositionally biased region" description="Low complexity" evidence="1">
    <location>
        <begin position="571"/>
        <end position="587"/>
    </location>
</feature>
<gene>
    <name evidence="3" type="ORF">SODALDRAFT_279291</name>
</gene>
<dbReference type="GO" id="GO:0005979">
    <property type="term" value="P:regulation of glycogen biosynthetic process"/>
    <property type="evidence" value="ECO:0007669"/>
    <property type="project" value="TreeGrafter"/>
</dbReference>
<dbReference type="InterPro" id="IPR005036">
    <property type="entry name" value="CBM21_dom"/>
</dbReference>
<feature type="region of interest" description="Disordered" evidence="1">
    <location>
        <begin position="604"/>
        <end position="628"/>
    </location>
</feature>
<feature type="domain" description="CBM21" evidence="2">
    <location>
        <begin position="303"/>
        <end position="417"/>
    </location>
</feature>
<feature type="region of interest" description="Disordered" evidence="1">
    <location>
        <begin position="1"/>
        <end position="109"/>
    </location>
</feature>
<dbReference type="Pfam" id="PF03370">
    <property type="entry name" value="CBM_21"/>
    <property type="match status" value="1"/>
</dbReference>
<dbReference type="OrthoDB" id="1881at2759"/>
<accession>A0A3N2PUT0</accession>
<reference evidence="3 4" key="1">
    <citation type="journal article" date="2018" name="Mol. Ecol.">
        <title>The obligate alkalophilic soda-lake fungus Sodiomyces alkalinus has shifted to a protein diet.</title>
        <authorList>
            <person name="Grum-Grzhimaylo A.A."/>
            <person name="Falkoski D.L."/>
            <person name="van den Heuvel J."/>
            <person name="Valero-Jimenez C.A."/>
            <person name="Min B."/>
            <person name="Choi I.G."/>
            <person name="Lipzen A."/>
            <person name="Daum C.G."/>
            <person name="Aanen D.K."/>
            <person name="Tsang A."/>
            <person name="Henrissat B."/>
            <person name="Bilanenko E.N."/>
            <person name="de Vries R.P."/>
            <person name="van Kan J.A.L."/>
            <person name="Grigoriev I.V."/>
            <person name="Debets A.J.M."/>
        </authorList>
    </citation>
    <scope>NUCLEOTIDE SEQUENCE [LARGE SCALE GENOMIC DNA]</scope>
    <source>
        <strain evidence="3 4">F11</strain>
    </source>
</reference>
<feature type="compositionally biased region" description="Pro residues" evidence="1">
    <location>
        <begin position="561"/>
        <end position="570"/>
    </location>
</feature>
<evidence type="ECO:0000313" key="4">
    <source>
        <dbReference type="Proteomes" id="UP000272025"/>
    </source>
</evidence>
<dbReference type="STRING" id="1314773.A0A3N2PUT0"/>
<dbReference type="GO" id="GO:0000164">
    <property type="term" value="C:protein phosphatase type 1 complex"/>
    <property type="evidence" value="ECO:0007669"/>
    <property type="project" value="TreeGrafter"/>
</dbReference>
<organism evidence="3 4">
    <name type="scientific">Sodiomyces alkalinus (strain CBS 110278 / VKM F-3762 / F11)</name>
    <name type="common">Alkaliphilic filamentous fungus</name>
    <dbReference type="NCBI Taxonomy" id="1314773"/>
    <lineage>
        <taxon>Eukaryota</taxon>
        <taxon>Fungi</taxon>
        <taxon>Dikarya</taxon>
        <taxon>Ascomycota</taxon>
        <taxon>Pezizomycotina</taxon>
        <taxon>Sordariomycetes</taxon>
        <taxon>Hypocreomycetidae</taxon>
        <taxon>Glomerellales</taxon>
        <taxon>Plectosphaerellaceae</taxon>
        <taxon>Sodiomyces</taxon>
    </lineage>
</organism>
<dbReference type="RefSeq" id="XP_028466058.1">
    <property type="nucleotide sequence ID" value="XM_028608158.1"/>
</dbReference>
<sequence length="628" mass="68606">MPYTPPSNSRSPAHSTQSSPDVSRRPSVQSGSRPPLPRSTSYLTKSRRTPPVAVGGDGFPTPPGTCDDLQDLAVTDDRGIHNGAVTSPPDSMSGSDEEDNRPRGLHFGTTLKELRDAVISLRRDSDPDITTLHVPDRQGPTSNGIIHSFSTSALDQLHASERRRSHSRFSSDSDAGFSHSAKTSTTGSEEESEEDRGSKPPMVRKKSGELVRPALRPPSRKRPSSMPGTPTCKAVHFDSHLEHVRHFLQVDRPLAVSAGSSPVDDYDSETEYPFTTLDRPDSPTTTTTTYQWEIVITNPPVDSVIRKAQPVRLEKVWLWPDQKSLVGSIAVANFAFQKSVTCRFTLDYWKTTSEVNADFAQAISEKGAPHSHDRFTFAIKLSDTAHLETKTLYFCIRYNVIGQEFWDNNDHANFQVDFRKKPVPRSGKRGLPGATNRAVNGGGLPRSNRWGNPSPLPSRPKPRPTLDDINGSDRYSFGQSMDECRGGRRPRLKHKSSESDNLSGRVPAPSGQAFSNRYDFGASLSAAVQAAKDALGKDKDRNSGGLYMKSSRPASSAPQQSPAPNPPAPNVAPTLPGTGSSTTSLSASSYQEMVNKYCFVRTSRDHQPETPGLSSDYPRASLLSRSPC</sequence>
<feature type="compositionally biased region" description="Low complexity" evidence="1">
    <location>
        <begin position="550"/>
        <end position="560"/>
    </location>
</feature>
<feature type="compositionally biased region" description="Polar residues" evidence="1">
    <location>
        <begin position="84"/>
        <end position="94"/>
    </location>
</feature>
<evidence type="ECO:0000313" key="3">
    <source>
        <dbReference type="EMBL" id="ROT38252.1"/>
    </source>
</evidence>
<feature type="compositionally biased region" description="Polar residues" evidence="1">
    <location>
        <begin position="1"/>
        <end position="44"/>
    </location>
</feature>
<name>A0A3N2PUT0_SODAK</name>
<dbReference type="InterPro" id="IPR038175">
    <property type="entry name" value="CBM21_dom_sf"/>
</dbReference>
<dbReference type="PANTHER" id="PTHR12307">
    <property type="entry name" value="PROTEIN PHOSPHATASE 1 REGULATORY SUBUNIT"/>
    <property type="match status" value="1"/>
</dbReference>
<dbReference type="PROSITE" id="PS51159">
    <property type="entry name" value="CBM21"/>
    <property type="match status" value="1"/>
</dbReference>
<dbReference type="GO" id="GO:2001069">
    <property type="term" value="F:glycogen binding"/>
    <property type="evidence" value="ECO:0007669"/>
    <property type="project" value="TreeGrafter"/>
</dbReference>
<feature type="region of interest" description="Disordered" evidence="1">
    <location>
        <begin position="122"/>
        <end position="233"/>
    </location>
</feature>
<dbReference type="GO" id="GO:0008157">
    <property type="term" value="F:protein phosphatase 1 binding"/>
    <property type="evidence" value="ECO:0007669"/>
    <property type="project" value="TreeGrafter"/>
</dbReference>
<evidence type="ECO:0000259" key="2">
    <source>
        <dbReference type="PROSITE" id="PS51159"/>
    </source>
</evidence>
<dbReference type="PANTHER" id="PTHR12307:SF36">
    <property type="entry name" value="GLYCOGEN-BINDING SUBUNIT 76A"/>
    <property type="match status" value="1"/>
</dbReference>
<dbReference type="EMBL" id="ML119056">
    <property type="protein sequence ID" value="ROT38252.1"/>
    <property type="molecule type" value="Genomic_DNA"/>
</dbReference>